<dbReference type="PANTHER" id="PTHR34504">
    <property type="entry name" value="ANTITOXIN HICB"/>
    <property type="match status" value="1"/>
</dbReference>
<evidence type="ECO:0000313" key="3">
    <source>
        <dbReference type="EMBL" id="VFK33846.1"/>
    </source>
</evidence>
<evidence type="ECO:0000259" key="1">
    <source>
        <dbReference type="Pfam" id="PF15919"/>
    </source>
</evidence>
<evidence type="ECO:0000313" key="4">
    <source>
        <dbReference type="EMBL" id="VFK76434.1"/>
    </source>
</evidence>
<protein>
    <submittedName>
        <fullName evidence="2">Antitoxin HicB</fullName>
    </submittedName>
</protein>
<dbReference type="SUPFAM" id="SSF143100">
    <property type="entry name" value="TTHA1013/TTHA0281-like"/>
    <property type="match status" value="1"/>
</dbReference>
<gene>
    <name evidence="2" type="ORF">BECKMB1821G_GA0114241_105215</name>
    <name evidence="4" type="ORF">BECKMB1821H_GA0114242_105615</name>
    <name evidence="3" type="ORF">BECKMB1821I_GA0114274_105415</name>
</gene>
<dbReference type="AlphaFoldDB" id="A0A450XK60"/>
<feature type="domain" description="HicB-like antitoxin of toxin-antitoxin system" evidence="1">
    <location>
        <begin position="36"/>
        <end position="88"/>
    </location>
</feature>
<dbReference type="PANTHER" id="PTHR34504:SF2">
    <property type="entry name" value="UPF0150 PROTEIN SSL0259"/>
    <property type="match status" value="1"/>
</dbReference>
<organism evidence="2">
    <name type="scientific">Candidatus Kentrum sp. MB</name>
    <dbReference type="NCBI Taxonomy" id="2138164"/>
    <lineage>
        <taxon>Bacteria</taxon>
        <taxon>Pseudomonadati</taxon>
        <taxon>Pseudomonadota</taxon>
        <taxon>Gammaproteobacteria</taxon>
        <taxon>Candidatus Kentrum</taxon>
    </lineage>
</organism>
<reference evidence="2" key="1">
    <citation type="submission" date="2019-02" db="EMBL/GenBank/DDBJ databases">
        <authorList>
            <person name="Gruber-Vodicka R. H."/>
            <person name="Seah K. B. B."/>
        </authorList>
    </citation>
    <scope>NUCLEOTIDE SEQUENCE</scope>
    <source>
        <strain evidence="2">BECK_BZ197</strain>
        <strain evidence="4">BECK_BZ198</strain>
        <strain evidence="3">BECK_BZ199</strain>
    </source>
</reference>
<dbReference type="InterPro" id="IPR051404">
    <property type="entry name" value="TA_system_antitoxin"/>
</dbReference>
<name>A0A450XK60_9GAMM</name>
<dbReference type="Pfam" id="PF15919">
    <property type="entry name" value="HicB_lk_antitox"/>
    <property type="match status" value="1"/>
</dbReference>
<dbReference type="InterPro" id="IPR031807">
    <property type="entry name" value="HicB-like"/>
</dbReference>
<dbReference type="Gene3D" id="3.30.160.250">
    <property type="match status" value="1"/>
</dbReference>
<sequence>MGLGDDKMGIESTREYEGGIMKHVTNYPFELRPLLEDEGGGWLVMFPDLPGCMSDGETREEAMANGKDALAAWLLAAEETGREIPRPGEKQRDRRFMARAPRGLYAHSTIRAPCIANAVLP</sequence>
<dbReference type="EMBL" id="CAADFQ010000054">
    <property type="protein sequence ID" value="VFK33846.1"/>
    <property type="molecule type" value="Genomic_DNA"/>
</dbReference>
<dbReference type="InterPro" id="IPR035069">
    <property type="entry name" value="TTHA1013/TTHA0281-like"/>
</dbReference>
<evidence type="ECO:0000313" key="2">
    <source>
        <dbReference type="EMBL" id="VFK29703.1"/>
    </source>
</evidence>
<proteinExistence type="predicted"/>
<accession>A0A450XK60</accession>
<dbReference type="EMBL" id="CAADGH010000056">
    <property type="protein sequence ID" value="VFK76434.1"/>
    <property type="molecule type" value="Genomic_DNA"/>
</dbReference>
<dbReference type="EMBL" id="CAADFO010000052">
    <property type="protein sequence ID" value="VFK29703.1"/>
    <property type="molecule type" value="Genomic_DNA"/>
</dbReference>